<sequence length="466" mass="52268">MSAIPRYPRDRPLPVSFTQEERLTTGRHVQFVNNKIAIGLLIEGPLDADLLDRAVTELVERHEALRLTFPDEDVLRARLLAELPALRRIRVDDSEQRLERALALLAEDACEPFDLAEGPLFRTLLAELEPDRHVLCVTIDHVVTDAWSVRVVLSDLLTIYRARAAGTTPELPELPVQYPDFAEWERDHLSGAVLERQVGYWRKKLAGIDPIPSSGLTDPAGEPGGTPRLVKLRALLDQPKVDRLTGLAAAEGTSLIVLVSAAVKAAMWRRRLSTMDDAEAGDVATFGSLANRTRPETQHLVGYLATVAAFRTVFDGATSFRELALREARTLWEAMRHQRIPHSLIMRELGHPQYGARYRDPARLPSYLNFDFDLVEDSSQEWPEVPGLRVRPIAIPMPEVPRGGLRVLGYRRPDGVELELRYRSDRYGAPWAAEFLDDVIRVLDLGVDAPDTALADMFEATVRVVR</sequence>
<name>A0A7W9HK74_9PSEU</name>
<dbReference type="InterPro" id="IPR023213">
    <property type="entry name" value="CAT-like_dom_sf"/>
</dbReference>
<dbReference type="GO" id="GO:0009239">
    <property type="term" value="P:enterobactin biosynthetic process"/>
    <property type="evidence" value="ECO:0007669"/>
    <property type="project" value="TreeGrafter"/>
</dbReference>
<dbReference type="GO" id="GO:0005829">
    <property type="term" value="C:cytosol"/>
    <property type="evidence" value="ECO:0007669"/>
    <property type="project" value="TreeGrafter"/>
</dbReference>
<reference evidence="2 3" key="1">
    <citation type="submission" date="2020-08" db="EMBL/GenBank/DDBJ databases">
        <title>Sequencing the genomes of 1000 actinobacteria strains.</title>
        <authorList>
            <person name="Klenk H.-P."/>
        </authorList>
    </citation>
    <scope>NUCLEOTIDE SEQUENCE [LARGE SCALE GENOMIC DNA]</scope>
    <source>
        <strain evidence="2 3">DSM 45486</strain>
    </source>
</reference>
<evidence type="ECO:0000313" key="3">
    <source>
        <dbReference type="Proteomes" id="UP000552097"/>
    </source>
</evidence>
<dbReference type="Gene3D" id="3.30.559.10">
    <property type="entry name" value="Chloramphenicol acetyltransferase-like domain"/>
    <property type="match status" value="1"/>
</dbReference>
<evidence type="ECO:0000313" key="2">
    <source>
        <dbReference type="EMBL" id="MBB5803807.1"/>
    </source>
</evidence>
<dbReference type="Gene3D" id="3.30.559.30">
    <property type="entry name" value="Nonribosomal peptide synthetase, condensation domain"/>
    <property type="match status" value="1"/>
</dbReference>
<gene>
    <name evidence="2" type="ORF">F4560_003575</name>
</gene>
<dbReference type="PANTHER" id="PTHR45527:SF1">
    <property type="entry name" value="FATTY ACID SYNTHASE"/>
    <property type="match status" value="1"/>
</dbReference>
<keyword evidence="3" id="KW-1185">Reference proteome</keyword>
<dbReference type="InterPro" id="IPR001242">
    <property type="entry name" value="Condensation_dom"/>
</dbReference>
<dbReference type="GO" id="GO:0047527">
    <property type="term" value="F:2,3-dihydroxybenzoate-serine ligase activity"/>
    <property type="evidence" value="ECO:0007669"/>
    <property type="project" value="TreeGrafter"/>
</dbReference>
<evidence type="ECO:0000259" key="1">
    <source>
        <dbReference type="Pfam" id="PF00668"/>
    </source>
</evidence>
<dbReference type="Proteomes" id="UP000552097">
    <property type="component" value="Unassembled WGS sequence"/>
</dbReference>
<organism evidence="2 3">
    <name type="scientific">Saccharothrix ecbatanensis</name>
    <dbReference type="NCBI Taxonomy" id="1105145"/>
    <lineage>
        <taxon>Bacteria</taxon>
        <taxon>Bacillati</taxon>
        <taxon>Actinomycetota</taxon>
        <taxon>Actinomycetes</taxon>
        <taxon>Pseudonocardiales</taxon>
        <taxon>Pseudonocardiaceae</taxon>
        <taxon>Saccharothrix</taxon>
    </lineage>
</organism>
<dbReference type="GO" id="GO:0031177">
    <property type="term" value="F:phosphopantetheine binding"/>
    <property type="evidence" value="ECO:0007669"/>
    <property type="project" value="TreeGrafter"/>
</dbReference>
<comment type="caution">
    <text evidence="2">The sequence shown here is derived from an EMBL/GenBank/DDBJ whole genome shotgun (WGS) entry which is preliminary data.</text>
</comment>
<dbReference type="EMBL" id="JACHMO010000001">
    <property type="protein sequence ID" value="MBB5803807.1"/>
    <property type="molecule type" value="Genomic_DNA"/>
</dbReference>
<protein>
    <recommendedName>
        <fullName evidence="1">Condensation domain-containing protein</fullName>
    </recommendedName>
</protein>
<dbReference type="GO" id="GO:0009366">
    <property type="term" value="C:enterobactin synthetase complex"/>
    <property type="evidence" value="ECO:0007669"/>
    <property type="project" value="TreeGrafter"/>
</dbReference>
<proteinExistence type="predicted"/>
<dbReference type="PANTHER" id="PTHR45527">
    <property type="entry name" value="NONRIBOSOMAL PEPTIDE SYNTHETASE"/>
    <property type="match status" value="1"/>
</dbReference>
<feature type="domain" description="Condensation" evidence="1">
    <location>
        <begin position="39"/>
        <end position="457"/>
    </location>
</feature>
<dbReference type="Pfam" id="PF00668">
    <property type="entry name" value="Condensation"/>
    <property type="match status" value="1"/>
</dbReference>
<dbReference type="GO" id="GO:0008610">
    <property type="term" value="P:lipid biosynthetic process"/>
    <property type="evidence" value="ECO:0007669"/>
    <property type="project" value="UniProtKB-ARBA"/>
</dbReference>
<dbReference type="AlphaFoldDB" id="A0A7W9HK74"/>
<dbReference type="GO" id="GO:0043041">
    <property type="term" value="P:amino acid activation for nonribosomal peptide biosynthetic process"/>
    <property type="evidence" value="ECO:0007669"/>
    <property type="project" value="TreeGrafter"/>
</dbReference>
<dbReference type="RefSeq" id="WP_184921318.1">
    <property type="nucleotide sequence ID" value="NZ_JACHMO010000001.1"/>
</dbReference>
<accession>A0A7W9HK74</accession>
<dbReference type="SUPFAM" id="SSF52777">
    <property type="entry name" value="CoA-dependent acyltransferases"/>
    <property type="match status" value="2"/>
</dbReference>